<dbReference type="EMBL" id="JACEIB010000001">
    <property type="protein sequence ID" value="MBA2932570.1"/>
    <property type="molecule type" value="Genomic_DNA"/>
</dbReference>
<keyword evidence="1" id="KW-1133">Transmembrane helix</keyword>
<feature type="transmembrane region" description="Helical" evidence="1">
    <location>
        <begin position="6"/>
        <end position="28"/>
    </location>
</feature>
<reference evidence="2 3" key="1">
    <citation type="submission" date="2020-07" db="EMBL/GenBank/DDBJ databases">
        <authorList>
            <person name="Sun Q."/>
        </authorList>
    </citation>
    <scope>NUCLEOTIDE SEQUENCE [LARGE SCALE GENOMIC DNA]</scope>
    <source>
        <strain evidence="2 3">CGMCC 1.13654</strain>
    </source>
</reference>
<dbReference type="Proteomes" id="UP000570166">
    <property type="component" value="Unassembled WGS sequence"/>
</dbReference>
<dbReference type="Pfam" id="PF09838">
    <property type="entry name" value="DUF2065"/>
    <property type="match status" value="1"/>
</dbReference>
<gene>
    <name evidence="2" type="ORF">HZF05_00545</name>
</gene>
<feature type="transmembrane region" description="Helical" evidence="1">
    <location>
        <begin position="75"/>
        <end position="98"/>
    </location>
</feature>
<protein>
    <submittedName>
        <fullName evidence="2">DUF2065 family protein</fullName>
    </submittedName>
</protein>
<dbReference type="InterPro" id="IPR019201">
    <property type="entry name" value="DUF2065"/>
</dbReference>
<proteinExistence type="predicted"/>
<feature type="transmembrane region" description="Helical" evidence="1">
    <location>
        <begin position="110"/>
        <end position="129"/>
    </location>
</feature>
<comment type="caution">
    <text evidence="2">The sequence shown here is derived from an EMBL/GenBank/DDBJ whole genome shotgun (WGS) entry which is preliminary data.</text>
</comment>
<name>A0A838L0V6_9SPHN</name>
<feature type="transmembrane region" description="Helical" evidence="1">
    <location>
        <begin position="40"/>
        <end position="63"/>
    </location>
</feature>
<keyword evidence="1" id="KW-0472">Membrane</keyword>
<dbReference type="AlphaFoldDB" id="A0A838L0V6"/>
<accession>A0A838L0V6</accession>
<evidence type="ECO:0000313" key="3">
    <source>
        <dbReference type="Proteomes" id="UP000570166"/>
    </source>
</evidence>
<evidence type="ECO:0000313" key="2">
    <source>
        <dbReference type="EMBL" id="MBA2932570.1"/>
    </source>
</evidence>
<keyword evidence="3" id="KW-1185">Reference proteome</keyword>
<sequence length="135" mass="14229">MHTLTVLTLDLATAIGLYWIAAGIGLLLSPERMRAMVDDLVRVPGLTYGIGLGVFAIGTAILIPHHVLYDPLSVIVTLLAAIFALEGLLLIAVPQVLVRMAQPFLANARLWAIVSVALGVLMLLAGLTGRADALP</sequence>
<keyword evidence="1" id="KW-0812">Transmembrane</keyword>
<organism evidence="2 3">
    <name type="scientific">Sphingomonas chungangi</name>
    <dbReference type="NCBI Taxonomy" id="2683589"/>
    <lineage>
        <taxon>Bacteria</taxon>
        <taxon>Pseudomonadati</taxon>
        <taxon>Pseudomonadota</taxon>
        <taxon>Alphaproteobacteria</taxon>
        <taxon>Sphingomonadales</taxon>
        <taxon>Sphingomonadaceae</taxon>
        <taxon>Sphingomonas</taxon>
    </lineage>
</organism>
<evidence type="ECO:0000256" key="1">
    <source>
        <dbReference type="SAM" id="Phobius"/>
    </source>
</evidence>